<dbReference type="Proteomes" id="UP000179324">
    <property type="component" value="Unassembled WGS sequence"/>
</dbReference>
<keyword evidence="1" id="KW-0812">Transmembrane</keyword>
<name>A0A1F6BM00_9BACT</name>
<evidence type="ECO:0000313" key="3">
    <source>
        <dbReference type="Proteomes" id="UP000179324"/>
    </source>
</evidence>
<feature type="transmembrane region" description="Helical" evidence="1">
    <location>
        <begin position="43"/>
        <end position="67"/>
    </location>
</feature>
<dbReference type="Pfam" id="PF18895">
    <property type="entry name" value="T4SS_pilin"/>
    <property type="match status" value="1"/>
</dbReference>
<protein>
    <submittedName>
        <fullName evidence="2">Uncharacterized protein</fullName>
    </submittedName>
</protein>
<gene>
    <name evidence="2" type="ORF">A2127_00900</name>
</gene>
<keyword evidence="1" id="KW-1133">Transmembrane helix</keyword>
<evidence type="ECO:0000313" key="2">
    <source>
        <dbReference type="EMBL" id="OGG37955.1"/>
    </source>
</evidence>
<comment type="caution">
    <text evidence="2">The sequence shown here is derived from an EMBL/GenBank/DDBJ whole genome shotgun (WGS) entry which is preliminary data.</text>
</comment>
<keyword evidence="1" id="KW-0472">Membrane</keyword>
<dbReference type="InterPro" id="IPR043993">
    <property type="entry name" value="T4SS_pilin"/>
</dbReference>
<feature type="transmembrane region" description="Helical" evidence="1">
    <location>
        <begin position="79"/>
        <end position="101"/>
    </location>
</feature>
<evidence type="ECO:0000256" key="1">
    <source>
        <dbReference type="SAM" id="Phobius"/>
    </source>
</evidence>
<organism evidence="2 3">
    <name type="scientific">Candidatus Jorgensenbacteria bacterium GWC1_48_12</name>
    <dbReference type="NCBI Taxonomy" id="1798469"/>
    <lineage>
        <taxon>Bacteria</taxon>
        <taxon>Candidatus Joergenseniibacteriota</taxon>
    </lineage>
</organism>
<accession>A0A1F6BM00</accession>
<proteinExistence type="predicted"/>
<dbReference type="EMBL" id="MFKI01000042">
    <property type="protein sequence ID" value="OGG37955.1"/>
    <property type="molecule type" value="Genomic_DNA"/>
</dbReference>
<reference evidence="2 3" key="1">
    <citation type="journal article" date="2016" name="Nat. Commun.">
        <title>Thousands of microbial genomes shed light on interconnected biogeochemical processes in an aquifer system.</title>
        <authorList>
            <person name="Anantharaman K."/>
            <person name="Brown C.T."/>
            <person name="Hug L.A."/>
            <person name="Sharon I."/>
            <person name="Castelle C.J."/>
            <person name="Probst A.J."/>
            <person name="Thomas B.C."/>
            <person name="Singh A."/>
            <person name="Wilkins M.J."/>
            <person name="Karaoz U."/>
            <person name="Brodie E.L."/>
            <person name="Williams K.H."/>
            <person name="Hubbard S.S."/>
            <person name="Banfield J.F."/>
        </authorList>
    </citation>
    <scope>NUCLEOTIDE SEQUENCE [LARGE SCALE GENOMIC DNA]</scope>
</reference>
<sequence length="119" mass="12525">MTKLLAQAINIWEGTGSGGETCNVAGPCTFCDGLVVVSNILTLLFQIAIPIAVAMIVWGAIQLMFAGGSTEKVSSARKIITSAVVGIIIIFAVVVILRTLFHILSGSPDFPWESITCQS</sequence>
<dbReference type="AlphaFoldDB" id="A0A1F6BM00"/>